<evidence type="ECO:0000313" key="4">
    <source>
        <dbReference type="Proteomes" id="UP000323632"/>
    </source>
</evidence>
<evidence type="ECO:0000256" key="2">
    <source>
        <dbReference type="SAM" id="Phobius"/>
    </source>
</evidence>
<feature type="coiled-coil region" evidence="1">
    <location>
        <begin position="56"/>
        <end position="101"/>
    </location>
</feature>
<accession>A0A5M6CAW4</accession>
<feature type="transmembrane region" description="Helical" evidence="2">
    <location>
        <begin position="25"/>
        <end position="44"/>
    </location>
</feature>
<keyword evidence="2" id="KW-1133">Transmembrane helix</keyword>
<dbReference type="Gene3D" id="6.10.140.1430">
    <property type="match status" value="1"/>
</dbReference>
<dbReference type="InterPro" id="IPR052928">
    <property type="entry name" value="Desiccation-related_membrane"/>
</dbReference>
<dbReference type="InterPro" id="IPR024623">
    <property type="entry name" value="YtxH"/>
</dbReference>
<organism evidence="3 4">
    <name type="scientific">Taibaiella lutea</name>
    <dbReference type="NCBI Taxonomy" id="2608001"/>
    <lineage>
        <taxon>Bacteria</taxon>
        <taxon>Pseudomonadati</taxon>
        <taxon>Bacteroidota</taxon>
        <taxon>Chitinophagia</taxon>
        <taxon>Chitinophagales</taxon>
        <taxon>Chitinophagaceae</taxon>
        <taxon>Taibaiella</taxon>
    </lineage>
</organism>
<keyword evidence="2" id="KW-0812">Transmembrane</keyword>
<name>A0A5M6CAW4_9BACT</name>
<reference evidence="3 4" key="1">
    <citation type="submission" date="2019-09" db="EMBL/GenBank/DDBJ databases">
        <title>Genome sequence and assembly of Taibaiella sp.</title>
        <authorList>
            <person name="Chhetri G."/>
        </authorList>
    </citation>
    <scope>NUCLEOTIDE SEQUENCE [LARGE SCALE GENOMIC DNA]</scope>
    <source>
        <strain evidence="3 4">KVB11</strain>
    </source>
</reference>
<dbReference type="PANTHER" id="PTHR35792">
    <property type="entry name" value="GENERAL STRESS PROTEIN"/>
    <property type="match status" value="1"/>
</dbReference>
<dbReference type="Pfam" id="PF12732">
    <property type="entry name" value="YtxH"/>
    <property type="match status" value="1"/>
</dbReference>
<dbReference type="RefSeq" id="WP_150033633.1">
    <property type="nucleotide sequence ID" value="NZ_VWSH01000004.1"/>
</dbReference>
<gene>
    <name evidence="3" type="ORF">F0919_15125</name>
</gene>
<proteinExistence type="predicted"/>
<dbReference type="PANTHER" id="PTHR35792:SF2">
    <property type="entry name" value="GENERAL STRESS PROTEIN"/>
    <property type="match status" value="1"/>
</dbReference>
<keyword evidence="2" id="KW-0472">Membrane</keyword>
<protein>
    <submittedName>
        <fullName evidence="3">YtxH domain-containing protein</fullName>
    </submittedName>
</protein>
<keyword evidence="4" id="KW-1185">Reference proteome</keyword>
<sequence length="111" mass="11913">MNFKKALTKKIENATCHTSTSASSIAIALIGGIAVGTLVSLLFAPQSGEDTRNMIASKSRDLKDSMKEQLKNLKSKMQDNAENLADNAKEKLNTVKQSTNNAVKHSTTMGS</sequence>
<evidence type="ECO:0000313" key="3">
    <source>
        <dbReference type="EMBL" id="KAA5532131.1"/>
    </source>
</evidence>
<dbReference type="EMBL" id="VWSH01000004">
    <property type="protein sequence ID" value="KAA5532131.1"/>
    <property type="molecule type" value="Genomic_DNA"/>
</dbReference>
<dbReference type="AlphaFoldDB" id="A0A5M6CAW4"/>
<comment type="caution">
    <text evidence="3">The sequence shown here is derived from an EMBL/GenBank/DDBJ whole genome shotgun (WGS) entry which is preliminary data.</text>
</comment>
<evidence type="ECO:0000256" key="1">
    <source>
        <dbReference type="SAM" id="Coils"/>
    </source>
</evidence>
<keyword evidence="1" id="KW-0175">Coiled coil</keyword>
<dbReference type="Proteomes" id="UP000323632">
    <property type="component" value="Unassembled WGS sequence"/>
</dbReference>